<evidence type="ECO:0000256" key="6">
    <source>
        <dbReference type="ARBA" id="ARBA00023136"/>
    </source>
</evidence>
<gene>
    <name evidence="8" type="ORF">AB664_18805</name>
</gene>
<dbReference type="GO" id="GO:0005524">
    <property type="term" value="F:ATP binding"/>
    <property type="evidence" value="ECO:0007669"/>
    <property type="project" value="UniProtKB-KW"/>
</dbReference>
<comment type="caution">
    <text evidence="8">The sequence shown here is derived from an EMBL/GenBank/DDBJ whole genome shotgun (WGS) entry which is preliminary data.</text>
</comment>
<reference evidence="8" key="1">
    <citation type="submission" date="2016-02" db="EMBL/GenBank/DDBJ databases">
        <title>Genomic sequences of Ochrobactrum anthropi.</title>
        <authorList>
            <person name="Chudasama K.S."/>
            <person name="Thaker V.S."/>
        </authorList>
    </citation>
    <scope>NUCLEOTIDE SEQUENCE [LARGE SCALE GENOMIC DNA]</scope>
    <source>
        <strain evidence="8">SUBG007</strain>
    </source>
</reference>
<keyword evidence="6" id="KW-0472">Membrane</keyword>
<evidence type="ECO:0000313" key="8">
    <source>
        <dbReference type="EMBL" id="KYB44822.1"/>
    </source>
</evidence>
<dbReference type="Gene3D" id="3.40.50.300">
    <property type="entry name" value="P-loop containing nucleotide triphosphate hydrolases"/>
    <property type="match status" value="1"/>
</dbReference>
<dbReference type="GO" id="GO:0016887">
    <property type="term" value="F:ATP hydrolysis activity"/>
    <property type="evidence" value="ECO:0007669"/>
    <property type="project" value="InterPro"/>
</dbReference>
<dbReference type="Pfam" id="PF00005">
    <property type="entry name" value="ABC_tran"/>
    <property type="match status" value="1"/>
</dbReference>
<dbReference type="InterPro" id="IPR050107">
    <property type="entry name" value="ABC_carbohydrate_import_ATPase"/>
</dbReference>
<keyword evidence="5" id="KW-1278">Translocase</keyword>
<evidence type="ECO:0000256" key="4">
    <source>
        <dbReference type="ARBA" id="ARBA00022840"/>
    </source>
</evidence>
<dbReference type="InterPro" id="IPR027417">
    <property type="entry name" value="P-loop_NTPase"/>
</dbReference>
<dbReference type="AlphaFoldDB" id="A0A656Z2X6"/>
<dbReference type="EMBL" id="LUAY01007527">
    <property type="protein sequence ID" value="KYB44822.1"/>
    <property type="molecule type" value="Genomic_DNA"/>
</dbReference>
<evidence type="ECO:0000256" key="1">
    <source>
        <dbReference type="ARBA" id="ARBA00022448"/>
    </source>
</evidence>
<keyword evidence="1" id="KW-0813">Transport</keyword>
<keyword evidence="3" id="KW-0547">Nucleotide-binding</keyword>
<accession>A0A656Z2X6</accession>
<keyword evidence="4" id="KW-0067">ATP-binding</keyword>
<name>A0A656Z2X6_BRUAN</name>
<sequence length="98" mass="10320">MTAINSATATNEDVVLEISNVAKTFGPVVALKRMNLTVRRGRVHTLLGENGAGKSTLMKILAGVFKPTSGTIVLKGAPYAPKNPRAHAPVAFQSFSKS</sequence>
<evidence type="ECO:0000259" key="7">
    <source>
        <dbReference type="Pfam" id="PF00005"/>
    </source>
</evidence>
<evidence type="ECO:0000256" key="3">
    <source>
        <dbReference type="ARBA" id="ARBA00022741"/>
    </source>
</evidence>
<dbReference type="SUPFAM" id="SSF52540">
    <property type="entry name" value="P-loop containing nucleoside triphosphate hydrolases"/>
    <property type="match status" value="1"/>
</dbReference>
<keyword evidence="2" id="KW-1003">Cell membrane</keyword>
<evidence type="ECO:0000256" key="5">
    <source>
        <dbReference type="ARBA" id="ARBA00022967"/>
    </source>
</evidence>
<feature type="domain" description="ABC transporter" evidence="7">
    <location>
        <begin position="31"/>
        <end position="93"/>
    </location>
</feature>
<organism evidence="8">
    <name type="scientific">Brucella anthropi</name>
    <name type="common">Ochrobactrum anthropi</name>
    <dbReference type="NCBI Taxonomy" id="529"/>
    <lineage>
        <taxon>Bacteria</taxon>
        <taxon>Pseudomonadati</taxon>
        <taxon>Pseudomonadota</taxon>
        <taxon>Alphaproteobacteria</taxon>
        <taxon>Hyphomicrobiales</taxon>
        <taxon>Brucellaceae</taxon>
        <taxon>Brucella/Ochrobactrum group</taxon>
        <taxon>Brucella</taxon>
    </lineage>
</organism>
<evidence type="ECO:0000256" key="2">
    <source>
        <dbReference type="ARBA" id="ARBA00022475"/>
    </source>
</evidence>
<protein>
    <recommendedName>
        <fullName evidence="7">ABC transporter domain-containing protein</fullName>
    </recommendedName>
</protein>
<proteinExistence type="predicted"/>
<dbReference type="PANTHER" id="PTHR43790">
    <property type="entry name" value="CARBOHYDRATE TRANSPORT ATP-BINDING PROTEIN MG119-RELATED"/>
    <property type="match status" value="1"/>
</dbReference>
<dbReference type="InterPro" id="IPR003439">
    <property type="entry name" value="ABC_transporter-like_ATP-bd"/>
</dbReference>
<dbReference type="PANTHER" id="PTHR43790:SF3">
    <property type="entry name" value="D-ALLOSE IMPORT ATP-BINDING PROTEIN ALSA-RELATED"/>
    <property type="match status" value="1"/>
</dbReference>